<dbReference type="PANTHER" id="PTHR12475:SF4">
    <property type="entry name" value="PROTEIN THEM6"/>
    <property type="match status" value="1"/>
</dbReference>
<dbReference type="AlphaFoldDB" id="A0A852SLZ1"/>
<dbReference type="Gene3D" id="3.10.129.10">
    <property type="entry name" value="Hotdog Thioesterase"/>
    <property type="match status" value="1"/>
</dbReference>
<dbReference type="Proteomes" id="UP000549913">
    <property type="component" value="Unassembled WGS sequence"/>
</dbReference>
<reference evidence="1 2" key="1">
    <citation type="submission" date="2020-07" db="EMBL/GenBank/DDBJ databases">
        <title>Sequencing the genomes of 1000 actinobacteria strains.</title>
        <authorList>
            <person name="Klenk H.-P."/>
        </authorList>
    </citation>
    <scope>NUCLEOTIDE SEQUENCE [LARGE SCALE GENOMIC DNA]</scope>
    <source>
        <strain evidence="1 2">DSM 26474</strain>
    </source>
</reference>
<protein>
    <submittedName>
        <fullName evidence="1">Acyl-CoA thioesterase FadM</fullName>
    </submittedName>
</protein>
<evidence type="ECO:0000313" key="1">
    <source>
        <dbReference type="EMBL" id="NYD69669.1"/>
    </source>
</evidence>
<evidence type="ECO:0000313" key="2">
    <source>
        <dbReference type="Proteomes" id="UP000549913"/>
    </source>
</evidence>
<dbReference type="SUPFAM" id="SSF54637">
    <property type="entry name" value="Thioesterase/thiol ester dehydrase-isomerase"/>
    <property type="match status" value="1"/>
</dbReference>
<dbReference type="InterPro" id="IPR029069">
    <property type="entry name" value="HotDog_dom_sf"/>
</dbReference>
<dbReference type="CDD" id="cd00586">
    <property type="entry name" value="4HBT"/>
    <property type="match status" value="1"/>
</dbReference>
<dbReference type="InterPro" id="IPR051490">
    <property type="entry name" value="THEM6_lcsJ_thioesterase"/>
</dbReference>
<comment type="caution">
    <text evidence="1">The sequence shown here is derived from an EMBL/GenBank/DDBJ whole genome shotgun (WGS) entry which is preliminary data.</text>
</comment>
<dbReference type="Pfam" id="PF13279">
    <property type="entry name" value="4HBT_2"/>
    <property type="match status" value="1"/>
</dbReference>
<proteinExistence type="predicted"/>
<accession>A0A852SLZ1</accession>
<name>A0A852SLZ1_9MICO</name>
<dbReference type="RefSeq" id="WP_271206391.1">
    <property type="nucleotide sequence ID" value="NZ_BSEW01000001.1"/>
</dbReference>
<keyword evidence="2" id="KW-1185">Reference proteome</keyword>
<organism evidence="1 2">
    <name type="scientific">Herbiconiux flava</name>
    <dbReference type="NCBI Taxonomy" id="881268"/>
    <lineage>
        <taxon>Bacteria</taxon>
        <taxon>Bacillati</taxon>
        <taxon>Actinomycetota</taxon>
        <taxon>Actinomycetes</taxon>
        <taxon>Micrococcales</taxon>
        <taxon>Microbacteriaceae</taxon>
        <taxon>Herbiconiux</taxon>
    </lineage>
</organism>
<sequence length="184" mass="21123">MHFFFRTLLGMFSARFRSPLGIWDVGSRPFRVLPTDLDVLRHMNNGVYFSLLDIARLDLLTRSGLWPELQRRGWYPVVVAETMSFRRSLELGQRFEIETRMLGFDERSLYVEQRFVVKGEVYARAFIRARLLKRSGGIVTVPEVMELPGVGAAPSDGRMPSWIAGWAAGTQLPSTKVPTRSDWR</sequence>
<gene>
    <name evidence="1" type="ORF">BJ984_000827</name>
</gene>
<dbReference type="PANTHER" id="PTHR12475">
    <property type="match status" value="1"/>
</dbReference>
<dbReference type="EMBL" id="JACCBM010000001">
    <property type="protein sequence ID" value="NYD69669.1"/>
    <property type="molecule type" value="Genomic_DNA"/>
</dbReference>